<feature type="transmembrane region" description="Helical" evidence="4">
    <location>
        <begin position="209"/>
        <end position="232"/>
    </location>
</feature>
<dbReference type="InterPro" id="IPR029044">
    <property type="entry name" value="Nucleotide-diphossugar_trans"/>
</dbReference>
<organism evidence="7 8">
    <name type="scientific">Salinihabitans flavidus</name>
    <dbReference type="NCBI Taxonomy" id="569882"/>
    <lineage>
        <taxon>Bacteria</taxon>
        <taxon>Pseudomonadati</taxon>
        <taxon>Pseudomonadota</taxon>
        <taxon>Alphaproteobacteria</taxon>
        <taxon>Rhodobacterales</taxon>
        <taxon>Roseobacteraceae</taxon>
        <taxon>Salinihabitans</taxon>
    </lineage>
</organism>
<evidence type="ECO:0008006" key="9">
    <source>
        <dbReference type="Google" id="ProtNLM"/>
    </source>
</evidence>
<dbReference type="EMBL" id="FODS01000001">
    <property type="protein sequence ID" value="SEO01725.1"/>
    <property type="molecule type" value="Genomic_DNA"/>
</dbReference>
<name>A0A1H8L9C2_9RHOB</name>
<dbReference type="Proteomes" id="UP000198893">
    <property type="component" value="Unassembled WGS sequence"/>
</dbReference>
<feature type="transmembrane region" description="Helical" evidence="4">
    <location>
        <begin position="551"/>
        <end position="571"/>
    </location>
</feature>
<dbReference type="SUPFAM" id="SSF53448">
    <property type="entry name" value="Nucleotide-diphospho-sugar transferases"/>
    <property type="match status" value="1"/>
</dbReference>
<keyword evidence="4" id="KW-1133">Transmembrane helix</keyword>
<evidence type="ECO:0000256" key="4">
    <source>
        <dbReference type="SAM" id="Phobius"/>
    </source>
</evidence>
<sequence length="641" mass="72418">MSDQMLRLFAPRAVPRREKFVSVGRHLIEQGTIAPWQLFHALDRQSGWNASLTDILRARGWIDEDQALDALAGFHTAQKVDLSRDPPDPRLAGLLSPEFCLHHSVLPWASLGGLVMLVTSRPDRIAELRAVLPANLRGALVAVAREDDIRAHITRIHRRHLTRSAEARVPPGESCRGWRGPGSRHVMFLSAAVAAPVLVAWTAPGAVFAAFLALALLTLFLSSGLKVAAFIARLQRGFSREPARMPEGALWPRISVLVPLYREREIAGALISRLSRLRYPAALLDVLLVLEERDDMTREAIEKARLPDWIQVIEVPAGSGLTTKPRALNYALDFCRGEIIGIWDAEDAPQADQLEHVARRFAIAPPEVGCLQGILDYYNPYTNWISRCFTIEYSTWFRVILPGIARMGFAVPLGGTTVFLRREAIERVNRWDAHNVTEDADLGIRLARYGYRTDLIHTVTYEEANCRPWRWIRQRSRWLKGYMVTYLVHMRRPRQLLRQLGHRRFWGFQLFFGTAILQFLLAPLIWCFWLILFGLPVPQDIAFTQFVTPTVTAAILTTTAVDALVALFAISRQGRGRLMPWVITMPFYFPMATVAAYKALLELVVAPFYWDKTDHGQTPEGQSALRSDIAPVKFQPGHESL</sequence>
<dbReference type="STRING" id="569882.SAMN04490248_10146"/>
<evidence type="ECO:0000256" key="1">
    <source>
        <dbReference type="ARBA" id="ARBA00006739"/>
    </source>
</evidence>
<accession>A0A1H8L9C2</accession>
<reference evidence="7 8" key="1">
    <citation type="submission" date="2016-10" db="EMBL/GenBank/DDBJ databases">
        <authorList>
            <person name="de Groot N.N."/>
        </authorList>
    </citation>
    <scope>NUCLEOTIDE SEQUENCE [LARGE SCALE GENOMIC DNA]</scope>
    <source>
        <strain evidence="7 8">DSM 27842</strain>
    </source>
</reference>
<feature type="transmembrane region" description="Helical" evidence="4">
    <location>
        <begin position="505"/>
        <end position="531"/>
    </location>
</feature>
<keyword evidence="4" id="KW-0472">Membrane</keyword>
<dbReference type="Pfam" id="PF05157">
    <property type="entry name" value="MshEN"/>
    <property type="match status" value="1"/>
</dbReference>
<proteinExistence type="inferred from homology"/>
<dbReference type="InterPro" id="IPR007831">
    <property type="entry name" value="T2SS_GspE_N"/>
</dbReference>
<dbReference type="GO" id="GO:0016757">
    <property type="term" value="F:glycosyltransferase activity"/>
    <property type="evidence" value="ECO:0007669"/>
    <property type="project" value="UniProtKB-KW"/>
</dbReference>
<evidence type="ECO:0000259" key="5">
    <source>
        <dbReference type="Pfam" id="PF05157"/>
    </source>
</evidence>
<dbReference type="Pfam" id="PF13632">
    <property type="entry name" value="Glyco_trans_2_3"/>
    <property type="match status" value="1"/>
</dbReference>
<gene>
    <name evidence="7" type="ORF">SAMN04490248_10146</name>
</gene>
<feature type="transmembrane region" description="Helical" evidence="4">
    <location>
        <begin position="186"/>
        <end position="203"/>
    </location>
</feature>
<evidence type="ECO:0000256" key="2">
    <source>
        <dbReference type="ARBA" id="ARBA00022676"/>
    </source>
</evidence>
<dbReference type="PANTHER" id="PTHR43630">
    <property type="entry name" value="POLY-BETA-1,6-N-ACETYL-D-GLUCOSAMINE SYNTHASE"/>
    <property type="match status" value="1"/>
</dbReference>
<protein>
    <recommendedName>
        <fullName evidence="9">Glycosyltransferase, catalytic subunit of cellulose synthase and poly-beta-1,6-N-acetylglucosamine synthase</fullName>
    </recommendedName>
</protein>
<dbReference type="SUPFAM" id="SSF160246">
    <property type="entry name" value="EspE N-terminal domain-like"/>
    <property type="match status" value="1"/>
</dbReference>
<keyword evidence="2" id="KW-0328">Glycosyltransferase</keyword>
<keyword evidence="3" id="KW-0808">Transferase</keyword>
<dbReference type="PANTHER" id="PTHR43630:SF1">
    <property type="entry name" value="POLY-BETA-1,6-N-ACETYL-D-GLUCOSAMINE SYNTHASE"/>
    <property type="match status" value="1"/>
</dbReference>
<dbReference type="AlphaFoldDB" id="A0A1H8L9C2"/>
<keyword evidence="4" id="KW-0812">Transmembrane</keyword>
<feature type="domain" description="Glycosyltransferase 2-like" evidence="6">
    <location>
        <begin position="340"/>
        <end position="537"/>
    </location>
</feature>
<dbReference type="InterPro" id="IPR001173">
    <property type="entry name" value="Glyco_trans_2-like"/>
</dbReference>
<evidence type="ECO:0000259" key="6">
    <source>
        <dbReference type="Pfam" id="PF13632"/>
    </source>
</evidence>
<keyword evidence="8" id="KW-1185">Reference proteome</keyword>
<feature type="domain" description="Type II secretion system protein GspE N-terminal" evidence="5">
    <location>
        <begin position="80"/>
        <end position="158"/>
    </location>
</feature>
<dbReference type="OrthoDB" id="7431422at2"/>
<dbReference type="RefSeq" id="WP_093114619.1">
    <property type="nucleotide sequence ID" value="NZ_FODS01000001.1"/>
</dbReference>
<evidence type="ECO:0000313" key="8">
    <source>
        <dbReference type="Proteomes" id="UP000198893"/>
    </source>
</evidence>
<evidence type="ECO:0000313" key="7">
    <source>
        <dbReference type="EMBL" id="SEO01725.1"/>
    </source>
</evidence>
<evidence type="ECO:0000256" key="3">
    <source>
        <dbReference type="ARBA" id="ARBA00022679"/>
    </source>
</evidence>
<dbReference type="InterPro" id="IPR037257">
    <property type="entry name" value="T2SS_E_N_sf"/>
</dbReference>
<dbReference type="Gene3D" id="3.90.550.10">
    <property type="entry name" value="Spore Coat Polysaccharide Biosynthesis Protein SpsA, Chain A"/>
    <property type="match status" value="1"/>
</dbReference>
<comment type="similarity">
    <text evidence="1">Belongs to the glycosyltransferase 2 family.</text>
</comment>